<feature type="compositionally biased region" description="Polar residues" evidence="7">
    <location>
        <begin position="192"/>
        <end position="205"/>
    </location>
</feature>
<keyword evidence="3" id="KW-0479">Metal-binding</keyword>
<dbReference type="GO" id="GO:0003676">
    <property type="term" value="F:nucleic acid binding"/>
    <property type="evidence" value="ECO:0007669"/>
    <property type="project" value="InterPro"/>
</dbReference>
<sequence length="508" mass="56151">MDSSDQTRIAFFDVETTIPTQTGEAYAILEFAAIQVCSKKLVELHTYSTLVRPPSLSLITPKSIQCNGITPEAVSSAPTFAKIADQVYSILHGRIWAGHNILRFDCLRIREAFRSIGRPSPEPSGTIDSLRLLTEKFGRRAGDMKMASIANYFGLGQQTHRSLDDVRMNIEVVKYCATVLFLESGLSNNTFASNGWVSPNTTTTARSHKPPTAMNGKNGTSNSRKKLGIEAPPSSSSSSDKKMKRASRRMADPVPFDMGPFRDEMKATTGQKRPRTDGFYSPCEPPHIKPLQRPASVGSTSSAAVLAPDEISIPLLKASLVPYYRVAERIALLHNGVAFQLFFCRLRVRQGVVNFGDGGKPRFSLLVDATSTICQILDACDNVAQKLSAESASRSGWRPIVNRKCGQVNTPTVRMHIQTTNVDGGLRYETEIYKKQPWGDVEKLRLSQCNVEELDGLLRVGAFVDVYFSLESYDYNQIAGIRAVLNKLVLWPSHEAMDVMRFHMSGGF</sequence>
<comment type="caution">
    <text evidence="9">The sequence shown here is derived from an EMBL/GenBank/DDBJ whole genome shotgun (WGS) entry which is preliminary data.</text>
</comment>
<dbReference type="Proteomes" id="UP001346149">
    <property type="component" value="Unassembled WGS sequence"/>
</dbReference>
<dbReference type="FunFam" id="3.30.420.10:FF:000040">
    <property type="entry name" value="Exonuclease family protein"/>
    <property type="match status" value="1"/>
</dbReference>
<evidence type="ECO:0000256" key="2">
    <source>
        <dbReference type="ARBA" id="ARBA00022722"/>
    </source>
</evidence>
<dbReference type="CDD" id="cd06127">
    <property type="entry name" value="DEDDh"/>
    <property type="match status" value="1"/>
</dbReference>
<evidence type="ECO:0000256" key="4">
    <source>
        <dbReference type="ARBA" id="ARBA00022801"/>
    </source>
</evidence>
<dbReference type="SUPFAM" id="SSF53098">
    <property type="entry name" value="Ribonuclease H-like"/>
    <property type="match status" value="1"/>
</dbReference>
<organism evidence="9 10">
    <name type="scientific">Trapa natans</name>
    <name type="common">Water chestnut</name>
    <dbReference type="NCBI Taxonomy" id="22666"/>
    <lineage>
        <taxon>Eukaryota</taxon>
        <taxon>Viridiplantae</taxon>
        <taxon>Streptophyta</taxon>
        <taxon>Embryophyta</taxon>
        <taxon>Tracheophyta</taxon>
        <taxon>Spermatophyta</taxon>
        <taxon>Magnoliopsida</taxon>
        <taxon>eudicotyledons</taxon>
        <taxon>Gunneridae</taxon>
        <taxon>Pentapetalae</taxon>
        <taxon>rosids</taxon>
        <taxon>malvids</taxon>
        <taxon>Myrtales</taxon>
        <taxon>Lythraceae</taxon>
        <taxon>Trapa</taxon>
    </lineage>
</organism>
<keyword evidence="2" id="KW-0540">Nuclease</keyword>
<dbReference type="AlphaFoldDB" id="A0AAN7LIZ3"/>
<proteinExistence type="predicted"/>
<accession>A0AAN7LIZ3</accession>
<protein>
    <recommendedName>
        <fullName evidence="8">Exonuclease domain-containing protein</fullName>
    </recommendedName>
</protein>
<evidence type="ECO:0000256" key="1">
    <source>
        <dbReference type="ARBA" id="ARBA00001946"/>
    </source>
</evidence>
<feature type="region of interest" description="Disordered" evidence="7">
    <location>
        <begin position="192"/>
        <end position="282"/>
    </location>
</feature>
<keyword evidence="6" id="KW-0460">Magnesium</keyword>
<dbReference type="InterPro" id="IPR013520">
    <property type="entry name" value="Ribonucl_H"/>
</dbReference>
<keyword evidence="5" id="KW-0269">Exonuclease</keyword>
<dbReference type="Pfam" id="PF00929">
    <property type="entry name" value="RNase_T"/>
    <property type="match status" value="1"/>
</dbReference>
<dbReference type="SMART" id="SM00479">
    <property type="entry name" value="EXOIII"/>
    <property type="match status" value="1"/>
</dbReference>
<keyword evidence="10" id="KW-1185">Reference proteome</keyword>
<evidence type="ECO:0000313" key="9">
    <source>
        <dbReference type="EMBL" id="KAK4781990.1"/>
    </source>
</evidence>
<reference evidence="9 10" key="1">
    <citation type="journal article" date="2023" name="Hortic Res">
        <title>Pangenome of water caltrop reveals structural variations and asymmetric subgenome divergence after allopolyploidization.</title>
        <authorList>
            <person name="Zhang X."/>
            <person name="Chen Y."/>
            <person name="Wang L."/>
            <person name="Yuan Y."/>
            <person name="Fang M."/>
            <person name="Shi L."/>
            <person name="Lu R."/>
            <person name="Comes H.P."/>
            <person name="Ma Y."/>
            <person name="Chen Y."/>
            <person name="Huang G."/>
            <person name="Zhou Y."/>
            <person name="Zheng Z."/>
            <person name="Qiu Y."/>
        </authorList>
    </citation>
    <scope>NUCLEOTIDE SEQUENCE [LARGE SCALE GENOMIC DNA]</scope>
    <source>
        <strain evidence="9">F231</strain>
    </source>
</reference>
<evidence type="ECO:0000313" key="10">
    <source>
        <dbReference type="Proteomes" id="UP001346149"/>
    </source>
</evidence>
<dbReference type="InterPro" id="IPR012337">
    <property type="entry name" value="RNaseH-like_sf"/>
</dbReference>
<dbReference type="PANTHER" id="PTHR30231">
    <property type="entry name" value="DNA POLYMERASE III SUBUNIT EPSILON"/>
    <property type="match status" value="1"/>
</dbReference>
<evidence type="ECO:0000256" key="7">
    <source>
        <dbReference type="SAM" id="MobiDB-lite"/>
    </source>
</evidence>
<dbReference type="EMBL" id="JAXQNO010000016">
    <property type="protein sequence ID" value="KAK4781990.1"/>
    <property type="molecule type" value="Genomic_DNA"/>
</dbReference>
<dbReference type="GO" id="GO:0046872">
    <property type="term" value="F:metal ion binding"/>
    <property type="evidence" value="ECO:0007669"/>
    <property type="project" value="UniProtKB-KW"/>
</dbReference>
<name>A0AAN7LIZ3_TRANT</name>
<evidence type="ECO:0000256" key="6">
    <source>
        <dbReference type="ARBA" id="ARBA00022842"/>
    </source>
</evidence>
<keyword evidence="4" id="KW-0378">Hydrolase</keyword>
<dbReference type="InterPro" id="IPR036397">
    <property type="entry name" value="RNaseH_sf"/>
</dbReference>
<dbReference type="Gene3D" id="3.30.420.10">
    <property type="entry name" value="Ribonuclease H-like superfamily/Ribonuclease H"/>
    <property type="match status" value="1"/>
</dbReference>
<feature type="domain" description="Exonuclease" evidence="8">
    <location>
        <begin position="8"/>
        <end position="182"/>
    </location>
</feature>
<comment type="cofactor">
    <cofactor evidence="1">
        <name>Mg(2+)</name>
        <dbReference type="ChEBI" id="CHEBI:18420"/>
    </cofactor>
</comment>
<evidence type="ECO:0000256" key="3">
    <source>
        <dbReference type="ARBA" id="ARBA00022723"/>
    </source>
</evidence>
<gene>
    <name evidence="9" type="ORF">SAY86_016092</name>
</gene>
<evidence type="ECO:0000259" key="8">
    <source>
        <dbReference type="SMART" id="SM00479"/>
    </source>
</evidence>
<dbReference type="GO" id="GO:0008408">
    <property type="term" value="F:3'-5' exonuclease activity"/>
    <property type="evidence" value="ECO:0007669"/>
    <property type="project" value="TreeGrafter"/>
</dbReference>
<evidence type="ECO:0000256" key="5">
    <source>
        <dbReference type="ARBA" id="ARBA00022839"/>
    </source>
</evidence>
<dbReference type="PANTHER" id="PTHR30231:SF4">
    <property type="entry name" value="PROTEIN NEN2"/>
    <property type="match status" value="1"/>
</dbReference>